<dbReference type="NCBIfam" id="TIGR02492">
    <property type="entry name" value="flgK_ends"/>
    <property type="match status" value="1"/>
</dbReference>
<evidence type="ECO:0000313" key="13">
    <source>
        <dbReference type="Proteomes" id="UP000010880"/>
    </source>
</evidence>
<evidence type="ECO:0000259" key="11">
    <source>
        <dbReference type="Pfam" id="PF22638"/>
    </source>
</evidence>
<feature type="domain" description="Flagellar basal-body/hook protein C-terminal" evidence="10">
    <location>
        <begin position="417"/>
        <end position="455"/>
    </location>
</feature>
<dbReference type="HOGENOM" id="CLU_012762_1_0_9"/>
<evidence type="ECO:0000256" key="4">
    <source>
        <dbReference type="ARBA" id="ARBA00016244"/>
    </source>
</evidence>
<keyword evidence="13" id="KW-1185">Reference proteome</keyword>
<dbReference type="RefSeq" id="WP_015327864.1">
    <property type="nucleotide sequence ID" value="NC_019978.1"/>
</dbReference>
<evidence type="ECO:0000256" key="1">
    <source>
        <dbReference type="ARBA" id="ARBA00004365"/>
    </source>
</evidence>
<protein>
    <recommendedName>
        <fullName evidence="4 7">Flagellar hook-associated protein 1</fullName>
        <shortName evidence="7">HAP1</shortName>
    </recommendedName>
</protein>
<dbReference type="Pfam" id="PF06429">
    <property type="entry name" value="Flg_bbr_C"/>
    <property type="match status" value="1"/>
</dbReference>
<dbReference type="PATRIC" id="fig|748449.3.peg.2195"/>
<dbReference type="InterPro" id="IPR010930">
    <property type="entry name" value="Flg_bb/hook_C_dom"/>
</dbReference>
<evidence type="ECO:0000256" key="5">
    <source>
        <dbReference type="ARBA" id="ARBA00022525"/>
    </source>
</evidence>
<dbReference type="InterPro" id="IPR002371">
    <property type="entry name" value="FlgK"/>
</dbReference>
<organism evidence="12 13">
    <name type="scientific">Halobacteroides halobius (strain ATCC 35273 / DSM 5150 / MD-1)</name>
    <dbReference type="NCBI Taxonomy" id="748449"/>
    <lineage>
        <taxon>Bacteria</taxon>
        <taxon>Bacillati</taxon>
        <taxon>Bacillota</taxon>
        <taxon>Clostridia</taxon>
        <taxon>Halanaerobiales</taxon>
        <taxon>Halobacteroidaceae</taxon>
        <taxon>Halobacteroides</taxon>
    </lineage>
</organism>
<feature type="domain" description="Flagellar basal body rod protein N-terminal" evidence="9">
    <location>
        <begin position="7"/>
        <end position="36"/>
    </location>
</feature>
<dbReference type="Pfam" id="PF00460">
    <property type="entry name" value="Flg_bb_rod"/>
    <property type="match status" value="1"/>
</dbReference>
<name>L0KC70_HALHC</name>
<keyword evidence="6 7" id="KW-0975">Bacterial flagellum</keyword>
<accession>L0KC70</accession>
<reference evidence="13" key="1">
    <citation type="submission" date="2012-02" db="EMBL/GenBank/DDBJ databases">
        <title>The complete genome of Halobacteroides halobius DSM 5150.</title>
        <authorList>
            <person name="Lucas S."/>
            <person name="Copeland A."/>
            <person name="Lapidus A."/>
            <person name="Glavina del Rio T."/>
            <person name="Dalin E."/>
            <person name="Tice H."/>
            <person name="Bruce D."/>
            <person name="Goodwin L."/>
            <person name="Pitluck S."/>
            <person name="Peters L."/>
            <person name="Mikhailova N."/>
            <person name="Gu W."/>
            <person name="Kyrpides N."/>
            <person name="Mavromatis K."/>
            <person name="Ivanova N."/>
            <person name="Brettin T."/>
            <person name="Detter J.C."/>
            <person name="Han C."/>
            <person name="Larimer F."/>
            <person name="Land M."/>
            <person name="Hauser L."/>
            <person name="Markowitz V."/>
            <person name="Cheng J.-F."/>
            <person name="Hugenholtz P."/>
            <person name="Woyke T."/>
            <person name="Wu D."/>
            <person name="Tindall B."/>
            <person name="Pomrenke H."/>
            <person name="Brambilla E."/>
            <person name="Klenk H.-P."/>
            <person name="Eisen J.A."/>
        </authorList>
    </citation>
    <scope>NUCLEOTIDE SEQUENCE [LARGE SCALE GENOMIC DNA]</scope>
    <source>
        <strain evidence="13">ATCC 35273 / DSM 5150 / MD-1</strain>
    </source>
</reference>
<dbReference type="EMBL" id="CP003359">
    <property type="protein sequence ID" value="AGB42150.1"/>
    <property type="molecule type" value="Genomic_DNA"/>
</dbReference>
<keyword evidence="12" id="KW-0282">Flagellum</keyword>
<comment type="similarity">
    <text evidence="3 7">Belongs to the flagella basal body rod proteins family.</text>
</comment>
<dbReference type="eggNOG" id="COG1256">
    <property type="taxonomic scope" value="Bacteria"/>
</dbReference>
<keyword evidence="12" id="KW-0969">Cilium</keyword>
<evidence type="ECO:0000259" key="9">
    <source>
        <dbReference type="Pfam" id="PF00460"/>
    </source>
</evidence>
<gene>
    <name evidence="7" type="primary">flgK</name>
    <name evidence="12" type="ordered locus">Halha_2276</name>
</gene>
<dbReference type="PANTHER" id="PTHR30033">
    <property type="entry name" value="FLAGELLAR HOOK-ASSOCIATED PROTEIN 1"/>
    <property type="match status" value="1"/>
</dbReference>
<evidence type="ECO:0000256" key="3">
    <source>
        <dbReference type="ARBA" id="ARBA00009677"/>
    </source>
</evidence>
<dbReference type="Pfam" id="PF22638">
    <property type="entry name" value="FlgK_D1"/>
    <property type="match status" value="1"/>
</dbReference>
<dbReference type="InterPro" id="IPR053927">
    <property type="entry name" value="FlgK_helical"/>
</dbReference>
<sequence length="458" mass="50410">MSTFGGLEIAKRALQVQKKSLEVTGHNIANANTEGYSRQRAIRTATDPLSVSGAGQVGTGVKISQIKRIRSEFVDQQIRQESSTKGMWEMKRGALKKIELIFNEPSDKGLRNSMGEFFNSLEELNNRPESKAVRATVRQKAKALTNMFNHLDTQLEDYQGSLNRRIKTKVEEINSYGQRIADLNKQIVAVESNNQNANDLRDKRNLLVKKLSKLTNTQVQESKQGALRIGINGTKLVIGDEVNKLEVQNNLATNLYDVQWKSGNKVQFKSGELKGLLAARDVEIPKYRNQLDNMAQTLVADFNTIHQSGYGLDNSTGNNFLTGTTAENIALANAVKGDSGLKKIAAASSPNSPGDGTNALQLANLESKQIFNSGTASITEYYSSNIARLGVDSQRAKRMVDNQETLLKNLQQQQEAIAGVSLDEEMGKMIKFQHAYTAAANVTSTLDQMLGTLIRKLG</sequence>
<proteinExistence type="inferred from homology"/>
<feature type="domain" description="Flagellar hook-associated protein FlgK helical" evidence="11">
    <location>
        <begin position="95"/>
        <end position="320"/>
    </location>
</feature>
<evidence type="ECO:0000313" key="12">
    <source>
        <dbReference type="EMBL" id="AGB42150.1"/>
    </source>
</evidence>
<dbReference type="AlphaFoldDB" id="L0KC70"/>
<dbReference type="KEGG" id="hhl:Halha_2276"/>
<feature type="coiled-coil region" evidence="8">
    <location>
        <begin position="166"/>
        <end position="217"/>
    </location>
</feature>
<dbReference type="GO" id="GO:0044780">
    <property type="term" value="P:bacterial-type flagellum assembly"/>
    <property type="evidence" value="ECO:0007669"/>
    <property type="project" value="InterPro"/>
</dbReference>
<dbReference type="InterPro" id="IPR001444">
    <property type="entry name" value="Flag_bb_rod_N"/>
</dbReference>
<dbReference type="PRINTS" id="PR01005">
    <property type="entry name" value="FLGHOOKAP1"/>
</dbReference>
<evidence type="ECO:0000256" key="7">
    <source>
        <dbReference type="RuleBase" id="RU362065"/>
    </source>
</evidence>
<dbReference type="OrthoDB" id="9802553at2"/>
<dbReference type="PANTHER" id="PTHR30033:SF1">
    <property type="entry name" value="FLAGELLAR HOOK-ASSOCIATED PROTEIN 1"/>
    <property type="match status" value="1"/>
</dbReference>
<dbReference type="STRING" id="748449.Halha_2276"/>
<evidence type="ECO:0000256" key="6">
    <source>
        <dbReference type="ARBA" id="ARBA00023143"/>
    </source>
</evidence>
<keyword evidence="12" id="KW-0966">Cell projection</keyword>
<evidence type="ECO:0000256" key="2">
    <source>
        <dbReference type="ARBA" id="ARBA00004613"/>
    </source>
</evidence>
<dbReference type="GO" id="GO:0005576">
    <property type="term" value="C:extracellular region"/>
    <property type="evidence" value="ECO:0007669"/>
    <property type="project" value="UniProtKB-SubCell"/>
</dbReference>
<dbReference type="Proteomes" id="UP000010880">
    <property type="component" value="Chromosome"/>
</dbReference>
<evidence type="ECO:0000256" key="8">
    <source>
        <dbReference type="SAM" id="Coils"/>
    </source>
</evidence>
<keyword evidence="5 7" id="KW-0964">Secreted</keyword>
<evidence type="ECO:0000259" key="10">
    <source>
        <dbReference type="Pfam" id="PF06429"/>
    </source>
</evidence>
<keyword evidence="8" id="KW-0175">Coiled coil</keyword>
<comment type="subcellular location">
    <subcellularLocation>
        <location evidence="1 7">Bacterial flagellum</location>
    </subcellularLocation>
    <subcellularLocation>
        <location evidence="2 7">Secreted</location>
    </subcellularLocation>
</comment>
<dbReference type="GO" id="GO:0009424">
    <property type="term" value="C:bacterial-type flagellum hook"/>
    <property type="evidence" value="ECO:0007669"/>
    <property type="project" value="UniProtKB-UniRule"/>
</dbReference>
<dbReference type="GO" id="GO:0005198">
    <property type="term" value="F:structural molecule activity"/>
    <property type="evidence" value="ECO:0007669"/>
    <property type="project" value="UniProtKB-UniRule"/>
</dbReference>
<dbReference type="SUPFAM" id="SSF64518">
    <property type="entry name" value="Phase 1 flagellin"/>
    <property type="match status" value="1"/>
</dbReference>